<proteinExistence type="predicted"/>
<name>A0A7Z0CNM2_9ACTN</name>
<evidence type="ECO:0008006" key="5">
    <source>
        <dbReference type="Google" id="ProtNLM"/>
    </source>
</evidence>
<feature type="chain" id="PRO_5030681944" description="Alpha/beta hydrolase" evidence="2">
    <location>
        <begin position="35"/>
        <end position="1430"/>
    </location>
</feature>
<dbReference type="RefSeq" id="WP_179651555.1">
    <property type="nucleotide sequence ID" value="NZ_JACBZM010000001.1"/>
</dbReference>
<dbReference type="InterPro" id="IPR029058">
    <property type="entry name" value="AB_hydrolase_fold"/>
</dbReference>
<dbReference type="Pfam" id="PF17957">
    <property type="entry name" value="Big_7"/>
    <property type="match status" value="1"/>
</dbReference>
<dbReference type="InterPro" id="IPR013783">
    <property type="entry name" value="Ig-like_fold"/>
</dbReference>
<dbReference type="Gene3D" id="2.160.20.10">
    <property type="entry name" value="Single-stranded right-handed beta-helix, Pectin lyase-like"/>
    <property type="match status" value="1"/>
</dbReference>
<keyword evidence="2" id="KW-0732">Signal</keyword>
<dbReference type="SUPFAM" id="SSF53474">
    <property type="entry name" value="alpha/beta-Hydrolases"/>
    <property type="match status" value="1"/>
</dbReference>
<feature type="region of interest" description="Disordered" evidence="1">
    <location>
        <begin position="728"/>
        <end position="752"/>
    </location>
</feature>
<evidence type="ECO:0000313" key="3">
    <source>
        <dbReference type="EMBL" id="NYI47549.1"/>
    </source>
</evidence>
<evidence type="ECO:0000313" key="4">
    <source>
        <dbReference type="Proteomes" id="UP000562045"/>
    </source>
</evidence>
<dbReference type="Gene3D" id="2.60.40.2700">
    <property type="match status" value="2"/>
</dbReference>
<feature type="signal peptide" evidence="2">
    <location>
        <begin position="1"/>
        <end position="34"/>
    </location>
</feature>
<protein>
    <recommendedName>
        <fullName evidence="5">Alpha/beta hydrolase</fullName>
    </recommendedName>
</protein>
<sequence>MRITRARRALLPLVLTLSVLSVPLVAGTASPARAADGTPDYSALPDPTARGGYTPSTIQEAKLGLVDLQEPNSSGAAPGTGQAQSAEQLEIRGALYYPADRAEPSPVLILVHGNHGSCDAGQDAANASCAAFKRNEAGYAYLGENLATWGYTTFSVSQDQLMMRQDNNKGKGMHQRRLLIAAALDALSEANADGLADDAHTTIGDTLKGKLDMTRIGLMGHSRGGDAVTSFIDYNRTRTDGPRYPLRGVISLAPVDYERKAPYGMPYMSILPFCDGDVSNLQGARFYERSQYINPGDPFPRIQSSQLGAIHNWYNTVWYADGGADGQGNNDAACGNSAPFASTNVHPHNLRLSGAANPQAIVTRPGTTNGSHDTVKTDNYVIDNDDTFNPLVNTKISGDPARMGDQEKIGLATMAAFFRRYVGGEGAFEPYMTGELSATASHRQIPASACPTSESATRIDCGEYVSTSYFAAPDERVDIIRPEITNPLGQNALGAPLTGTGFAEYDWCNPEPDDFAPAQLGKTTQPTGAKACPLPAKAALGGQNGTRENAPVNHSYGRQLALAWEAGKKARLTAVIPAADADVSGLKALAMGADVNFFDLRNPGADNRGDNTKVGAEWPNELPTSYDPTSTSQDFVIALTDRTGHEGTVHAGDPKWGNALHMSTGTNTPNTHIVLDQIRVPLTEFADQGVDLTQVAEVELRFGEADTPSSGSIQLADVRFQEKDGAPQVLSDGADKADGAGHGAPGSGPDPATYLEAYDVSKGNLALVDTVGQRGANTVWTVDDDKAQCPDAQFSSIQKAVDFAAPWDTIAVCAGVYEESSTPVAHASNPVALEATNGLTITKPLKIKGAGADKVTIKPKPSVDDLAGLVPYLRDGGGNVITVSRQSLGSTDTNEMFVDISGVTVTSGDTWAEAGIAFFGAAGRVNDSVVGPLRTATSAGELAEHPHGYGIVKTSLILGAGKGTVENEVTVTDSVVTGYQSGGILFDGGRGKDGAADNAVRTGTRQHGYVVRTVVKGRKSSVLPQTGVEFTNGVDGLVKDSRITTNWFAPDPARSSGLLLTDAGVEGGQLTASGNAITGNGITVANVVADGSAVRTDAPFTISGSYLGTAAPATSGVGDPATGVEAVTGSGSVVVSQRATSVPAGVPSTVGAIVDDAPEGRVVEPTGATELTVGQPVTPIVRASDDLAVAAVTLLADDVEVATSQHAPYTFTFTPTGEMAGEDVTFKARITDAAGNVTTSEAVTAPVVAAPPGTLVPATPTITGTARVGVKLTAVAGTWGPEPVTLAYQWLRSGAPIAGATKATYTAVAADRGRTLSVAVTGTKDGFTTLTVPSAPTGSVAAGVLTTALPRITGTARVGRTLQVAVGAWGPAPVTTRIQWLRNGKVIRGATRAGYRLVRADRGKRITVRVTGSKAGYTTLTRTSTAKVIR</sequence>
<evidence type="ECO:0000256" key="2">
    <source>
        <dbReference type="SAM" id="SignalP"/>
    </source>
</evidence>
<dbReference type="Proteomes" id="UP000562045">
    <property type="component" value="Unassembled WGS sequence"/>
</dbReference>
<dbReference type="InterPro" id="IPR011050">
    <property type="entry name" value="Pectin_lyase_fold/virulence"/>
</dbReference>
<evidence type="ECO:0000256" key="1">
    <source>
        <dbReference type="SAM" id="MobiDB-lite"/>
    </source>
</evidence>
<dbReference type="Gene3D" id="2.60.40.10">
    <property type="entry name" value="Immunoglobulins"/>
    <property type="match status" value="1"/>
</dbReference>
<gene>
    <name evidence="3" type="ORF">BJ993_004629</name>
</gene>
<dbReference type="SUPFAM" id="SSF51126">
    <property type="entry name" value="Pectin lyase-like"/>
    <property type="match status" value="1"/>
</dbReference>
<comment type="caution">
    <text evidence="3">The sequence shown here is derived from an EMBL/GenBank/DDBJ whole genome shotgun (WGS) entry which is preliminary data.</text>
</comment>
<dbReference type="Gene3D" id="3.40.50.1820">
    <property type="entry name" value="alpha/beta hydrolase"/>
    <property type="match status" value="1"/>
</dbReference>
<organism evidence="3 4">
    <name type="scientific">Nocardioides aromaticivorans</name>
    <dbReference type="NCBI Taxonomy" id="200618"/>
    <lineage>
        <taxon>Bacteria</taxon>
        <taxon>Bacillati</taxon>
        <taxon>Actinomycetota</taxon>
        <taxon>Actinomycetes</taxon>
        <taxon>Propionibacteriales</taxon>
        <taxon>Nocardioidaceae</taxon>
        <taxon>Nocardioides</taxon>
    </lineage>
</organism>
<accession>A0A7Z0CNM2</accession>
<dbReference type="EMBL" id="JACBZM010000001">
    <property type="protein sequence ID" value="NYI47549.1"/>
    <property type="molecule type" value="Genomic_DNA"/>
</dbReference>
<feature type="region of interest" description="Disordered" evidence="1">
    <location>
        <begin position="31"/>
        <end position="55"/>
    </location>
</feature>
<dbReference type="InterPro" id="IPR012334">
    <property type="entry name" value="Pectin_lyas_fold"/>
</dbReference>
<dbReference type="GO" id="GO:0005975">
    <property type="term" value="P:carbohydrate metabolic process"/>
    <property type="evidence" value="ECO:0007669"/>
    <property type="project" value="UniProtKB-ARBA"/>
</dbReference>
<reference evidence="3 4" key="1">
    <citation type="submission" date="2020-07" db="EMBL/GenBank/DDBJ databases">
        <title>Sequencing the genomes of 1000 actinobacteria strains.</title>
        <authorList>
            <person name="Klenk H.-P."/>
        </authorList>
    </citation>
    <scope>NUCLEOTIDE SEQUENCE [LARGE SCALE GENOMIC DNA]</scope>
    <source>
        <strain evidence="3 4">DSM 15131</strain>
    </source>
</reference>